<dbReference type="InterPro" id="IPR014043">
    <property type="entry name" value="Acyl_transferase_dom"/>
</dbReference>
<dbReference type="InterPro" id="IPR050091">
    <property type="entry name" value="PKS_NRPS_Biosynth_Enz"/>
</dbReference>
<dbReference type="EMBL" id="JAFFZM010000007">
    <property type="protein sequence ID" value="MBO8199489.1"/>
    <property type="molecule type" value="Genomic_DNA"/>
</dbReference>
<sequence length="841" mass="87219">MTDTSTVVEYLRWTAAELHRTQQLLREAESGAEEPVAIVGMACRFPGDVSTPEQLWELLADGREALGDLPSDRDWDLRWLSGAGIRARGGFLDGAADFDAEFFDMSPEDALATEPQQRLLLEVAWEAVESAGIDPRTLRGSSTGVYAGVSYHDYASRLRSLPPELMGHLGNGNAASVASGRVAYALGLVGAAVSVDTACSSSLTAMHLACQSLRRGECELALAGGAAVMYTPHTLLLSAHQGQLAPDGRCKPFAAASDGMVWGEGAGLVLLERLSAARRNGRRILGVIRGSAVNQDGASTGMAAPNGPGRQQLFRQALDDAGLGAGAVDAVEGHGTGTAIGDAIEAQAVLTVYGQDRPDGEPVWLGSSKPNVGHCQAAAGVAGVVKMVLAMRHGVLPPTLGVDRPTPLVRWRSGAVRVAGEPVEWPRRDGPRRAGVSAFSISGTNAHLILEEPPEAPDADPGDDRSAGAVPWVLSARSPSALRAQAARLAGHVAADPGLTPLDVGWSLATGRSVFEHRAVVLGEDRGELLAGLEALSVGTAHPQVVVGEGSAGGPQGAGTRKAGLVFGEGTGPHPGTGAGLYARFPVFASAFDKVCAQFDAELARPVREALFTGGRELREQPVYAASAVFALHVALARLLGAAGIGTGPFVGHGVGEIAAAHLAGVFGLHDAGKLVAARAALHGPQGTPQDADVQARLRELLGTVTFDKPAVPLVCDPTGQPVGERAAAPEYWLEQLTRPAPPCPVLPVQAAEGPLLHLGPVPGAPAPGLLYTCARPDAGESEERALLNALARAHVQGVAVDWAALFEGAGRPRTVPLPTYAFQRQRYWLAESVPVDEEGS</sequence>
<dbReference type="SMART" id="SM00825">
    <property type="entry name" value="PKS_KS"/>
    <property type="match status" value="1"/>
</dbReference>
<dbReference type="PANTHER" id="PTHR43775:SF51">
    <property type="entry name" value="INACTIVE PHENOLPHTHIOCEROL SYNTHESIS POLYKETIDE SYNTHASE TYPE I PKS1-RELATED"/>
    <property type="match status" value="1"/>
</dbReference>
<dbReference type="SUPFAM" id="SSF52151">
    <property type="entry name" value="FabD/lysophospholipase-like"/>
    <property type="match status" value="1"/>
</dbReference>
<dbReference type="InterPro" id="IPR032821">
    <property type="entry name" value="PKS_assoc"/>
</dbReference>
<dbReference type="Pfam" id="PF00698">
    <property type="entry name" value="Acyl_transf_1"/>
    <property type="match status" value="1"/>
</dbReference>
<dbReference type="Gene3D" id="3.40.366.10">
    <property type="entry name" value="Malonyl-Coenzyme A Acyl Carrier Protein, domain 2"/>
    <property type="match status" value="1"/>
</dbReference>
<dbReference type="InterPro" id="IPR016039">
    <property type="entry name" value="Thiolase-like"/>
</dbReference>
<dbReference type="InterPro" id="IPR016035">
    <property type="entry name" value="Acyl_Trfase/lysoPLipase"/>
</dbReference>
<accession>A0ABS3XVQ1</accession>
<organism evidence="5 6">
    <name type="scientific">Streptomyces smyrnaeus</name>
    <dbReference type="NCBI Taxonomy" id="1387713"/>
    <lineage>
        <taxon>Bacteria</taxon>
        <taxon>Bacillati</taxon>
        <taxon>Actinomycetota</taxon>
        <taxon>Actinomycetes</taxon>
        <taxon>Kitasatosporales</taxon>
        <taxon>Streptomycetaceae</taxon>
        <taxon>Streptomyces</taxon>
    </lineage>
</organism>
<dbReference type="Pfam" id="PF02801">
    <property type="entry name" value="Ketoacyl-synt_C"/>
    <property type="match status" value="1"/>
</dbReference>
<keyword evidence="6" id="KW-1185">Reference proteome</keyword>
<dbReference type="InterPro" id="IPR014030">
    <property type="entry name" value="Ketoacyl_synth_N"/>
</dbReference>
<evidence type="ECO:0000256" key="1">
    <source>
        <dbReference type="ARBA" id="ARBA00001957"/>
    </source>
</evidence>
<protein>
    <submittedName>
        <fullName evidence="5">Type I polyketide synthase</fullName>
    </submittedName>
</protein>
<dbReference type="Gene3D" id="3.40.47.10">
    <property type="match status" value="1"/>
</dbReference>
<keyword evidence="2" id="KW-0808">Transferase</keyword>
<evidence type="ECO:0000313" key="5">
    <source>
        <dbReference type="EMBL" id="MBO8199489.1"/>
    </source>
</evidence>
<reference evidence="5 6" key="1">
    <citation type="submission" date="2021-02" db="EMBL/GenBank/DDBJ databases">
        <title>Streptomyces spirodelae sp. nov., isolated from duckweed.</title>
        <authorList>
            <person name="Saimee Y."/>
            <person name="Duangmal K."/>
        </authorList>
    </citation>
    <scope>NUCLEOTIDE SEQUENCE [LARGE SCALE GENOMIC DNA]</scope>
    <source>
        <strain evidence="5 6">DSM 42105</strain>
    </source>
</reference>
<dbReference type="RefSeq" id="WP_209211209.1">
    <property type="nucleotide sequence ID" value="NZ_JAFFZM010000007.1"/>
</dbReference>
<dbReference type="Pfam" id="PF00109">
    <property type="entry name" value="ketoacyl-synt"/>
    <property type="match status" value="1"/>
</dbReference>
<evidence type="ECO:0000313" key="6">
    <source>
        <dbReference type="Proteomes" id="UP000721954"/>
    </source>
</evidence>
<dbReference type="InterPro" id="IPR001227">
    <property type="entry name" value="Ac_transferase_dom_sf"/>
</dbReference>
<dbReference type="InterPro" id="IPR014031">
    <property type="entry name" value="Ketoacyl_synth_C"/>
</dbReference>
<dbReference type="CDD" id="cd00833">
    <property type="entry name" value="PKS"/>
    <property type="match status" value="1"/>
</dbReference>
<evidence type="ECO:0000256" key="3">
    <source>
        <dbReference type="ARBA" id="ARBA00023268"/>
    </source>
</evidence>
<gene>
    <name evidence="5" type="ORF">JW613_14465</name>
</gene>
<dbReference type="InterPro" id="IPR015083">
    <property type="entry name" value="NorB/c/GfsB-D-like_docking"/>
</dbReference>
<dbReference type="Gene3D" id="3.30.70.3290">
    <property type="match status" value="2"/>
</dbReference>
<keyword evidence="3" id="KW-0511">Multifunctional enzyme</keyword>
<dbReference type="GeneID" id="96259808"/>
<dbReference type="Pfam" id="PF08990">
    <property type="entry name" value="Docking"/>
    <property type="match status" value="1"/>
</dbReference>
<dbReference type="SUPFAM" id="SSF53901">
    <property type="entry name" value="Thiolase-like"/>
    <property type="match status" value="1"/>
</dbReference>
<name>A0ABS3XVQ1_9ACTN</name>
<dbReference type="SMART" id="SM00827">
    <property type="entry name" value="PKS_AT"/>
    <property type="match status" value="1"/>
</dbReference>
<evidence type="ECO:0000256" key="2">
    <source>
        <dbReference type="ARBA" id="ARBA00022679"/>
    </source>
</evidence>
<evidence type="ECO:0000259" key="4">
    <source>
        <dbReference type="PROSITE" id="PS52004"/>
    </source>
</evidence>
<dbReference type="Proteomes" id="UP000721954">
    <property type="component" value="Unassembled WGS sequence"/>
</dbReference>
<dbReference type="Pfam" id="PF16197">
    <property type="entry name" value="KAsynt_C_assoc"/>
    <property type="match status" value="1"/>
</dbReference>
<dbReference type="PANTHER" id="PTHR43775">
    <property type="entry name" value="FATTY ACID SYNTHASE"/>
    <property type="match status" value="1"/>
</dbReference>
<comment type="caution">
    <text evidence="5">The sequence shown here is derived from an EMBL/GenBank/DDBJ whole genome shotgun (WGS) entry which is preliminary data.</text>
</comment>
<proteinExistence type="predicted"/>
<dbReference type="InterPro" id="IPR020841">
    <property type="entry name" value="PKS_Beta-ketoAc_synthase_dom"/>
</dbReference>
<comment type="cofactor">
    <cofactor evidence="1">
        <name>pantetheine 4'-phosphate</name>
        <dbReference type="ChEBI" id="CHEBI:47942"/>
    </cofactor>
</comment>
<dbReference type="PROSITE" id="PS52004">
    <property type="entry name" value="KS3_2"/>
    <property type="match status" value="1"/>
</dbReference>
<feature type="domain" description="Ketosynthase family 3 (KS3)" evidence="4">
    <location>
        <begin position="33"/>
        <end position="452"/>
    </location>
</feature>